<dbReference type="PROSITE" id="PS50192">
    <property type="entry name" value="T_SNARE"/>
    <property type="match status" value="1"/>
</dbReference>
<dbReference type="EMBL" id="CP000254">
    <property type="protein sequence ID" value="ABD42755.1"/>
    <property type="molecule type" value="Genomic_DNA"/>
</dbReference>
<dbReference type="EnsemblBacteria" id="ABD42755">
    <property type="protein sequence ID" value="ABD42755"/>
    <property type="gene ID" value="Mhun_3068"/>
</dbReference>
<dbReference type="GO" id="GO:0003998">
    <property type="term" value="F:acylphosphatase activity"/>
    <property type="evidence" value="ECO:0007669"/>
    <property type="project" value="UniProtKB-EC"/>
</dbReference>
<dbReference type="PANTHER" id="PTHR47268">
    <property type="entry name" value="ACYLPHOSPHATASE"/>
    <property type="match status" value="1"/>
</dbReference>
<dbReference type="AlphaFoldDB" id="Q2FRS4"/>
<feature type="domain" description="Acylphosphatase-like" evidence="4">
    <location>
        <begin position="3"/>
        <end position="90"/>
    </location>
</feature>
<keyword evidence="1" id="KW-0378">Hydrolase</keyword>
<keyword evidence="6" id="KW-1185">Reference proteome</keyword>
<protein>
    <recommendedName>
        <fullName evidence="1">acylphosphatase</fullName>
        <ecNumber evidence="1">3.6.1.7</ecNumber>
    </recommendedName>
</protein>
<dbReference type="InterPro" id="IPR000727">
    <property type="entry name" value="T_SNARE_dom"/>
</dbReference>
<dbReference type="PROSITE" id="PS51160">
    <property type="entry name" value="ACYLPHOSPHATASE_3"/>
    <property type="match status" value="1"/>
</dbReference>
<dbReference type="EC" id="3.6.1.7" evidence="1"/>
<dbReference type="InterPro" id="IPR001792">
    <property type="entry name" value="Acylphosphatase-like_dom"/>
</dbReference>
<dbReference type="KEGG" id="mhu:Mhun_3068"/>
<accession>Q2FRS4</accession>
<dbReference type="RefSeq" id="WP_011450006.1">
    <property type="nucleotide sequence ID" value="NC_007796.1"/>
</dbReference>
<proteinExistence type="inferred from homology"/>
<evidence type="ECO:0000256" key="1">
    <source>
        <dbReference type="PROSITE-ProRule" id="PRU00520"/>
    </source>
</evidence>
<dbReference type="InParanoid" id="Q2FRS4"/>
<dbReference type="Gene3D" id="3.30.70.100">
    <property type="match status" value="1"/>
</dbReference>
<evidence type="ECO:0000259" key="3">
    <source>
        <dbReference type="PROSITE" id="PS50192"/>
    </source>
</evidence>
<feature type="domain" description="T-SNARE coiled-coil homology" evidence="3">
    <location>
        <begin position="130"/>
        <end position="192"/>
    </location>
</feature>
<reference evidence="6" key="1">
    <citation type="journal article" date="2016" name="Stand. Genomic Sci.">
        <title>Complete genome sequence of Methanospirillum hungatei type strain JF1.</title>
        <authorList>
            <person name="Gunsalus R.P."/>
            <person name="Cook L.E."/>
            <person name="Crable B."/>
            <person name="Rohlin L."/>
            <person name="McDonald E."/>
            <person name="Mouttaki H."/>
            <person name="Sieber J.R."/>
            <person name="Poweleit N."/>
            <person name="Zhou H."/>
            <person name="Lapidus A.L."/>
            <person name="Daligault H.E."/>
            <person name="Land M."/>
            <person name="Gilna P."/>
            <person name="Ivanova N."/>
            <person name="Kyrpides N."/>
            <person name="Culley D.E."/>
            <person name="McInerney M.J."/>
        </authorList>
    </citation>
    <scope>NUCLEOTIDE SEQUENCE [LARGE SCALE GENOMIC DNA]</scope>
    <source>
        <strain evidence="6">ATCC 27890 / DSM 864 / NBRC 100397 / JF-1</strain>
    </source>
</reference>
<dbReference type="Pfam" id="PF00708">
    <property type="entry name" value="Acylphosphatase"/>
    <property type="match status" value="1"/>
</dbReference>
<dbReference type="OrthoDB" id="378895at2157"/>
<dbReference type="eggNOG" id="arCOG01674">
    <property type="taxonomic scope" value="Archaea"/>
</dbReference>
<dbReference type="HOGENOM" id="CLU_080336_0_0_2"/>
<dbReference type="SUPFAM" id="SSF54975">
    <property type="entry name" value="Acylphosphatase/BLUF domain-like"/>
    <property type="match status" value="1"/>
</dbReference>
<sequence length="235" mass="27653">MKRLIITAIGEVQRVGYRDRVTKIARKNNITGIVRNCPGYDVEIIAEGNEVDLDRFISQIKIHEDPIYVESIKIDKGTYEGKWEYFEIQRGKPDEELGERLDAALTYLVRIDSNSRRSVEIGEQMLVKQDQMLDKQDQMLDKQDQMLDKQDQMLDKQDQMLDKQDQMLDKQDQMLDKQDQMLANQNYQISLQKITNQEIQEMRSDIKDSLNTKYQFIEQQLHEIQTVLKNAGMMS</sequence>
<evidence type="ECO:0000313" key="5">
    <source>
        <dbReference type="EMBL" id="ABD42755.1"/>
    </source>
</evidence>
<dbReference type="STRING" id="323259.Mhun_3068"/>
<evidence type="ECO:0000259" key="4">
    <source>
        <dbReference type="PROSITE" id="PS51160"/>
    </source>
</evidence>
<comment type="similarity">
    <text evidence="2">Belongs to the acylphosphatase family.</text>
</comment>
<dbReference type="Proteomes" id="UP000001941">
    <property type="component" value="Chromosome"/>
</dbReference>
<feature type="active site" evidence="1">
    <location>
        <position position="36"/>
    </location>
</feature>
<dbReference type="InterPro" id="IPR036046">
    <property type="entry name" value="Acylphosphatase-like_dom_sf"/>
</dbReference>
<comment type="catalytic activity">
    <reaction evidence="1">
        <text>an acyl phosphate + H2O = a carboxylate + phosphate + H(+)</text>
        <dbReference type="Rhea" id="RHEA:14965"/>
        <dbReference type="ChEBI" id="CHEBI:15377"/>
        <dbReference type="ChEBI" id="CHEBI:15378"/>
        <dbReference type="ChEBI" id="CHEBI:29067"/>
        <dbReference type="ChEBI" id="CHEBI:43474"/>
        <dbReference type="ChEBI" id="CHEBI:59918"/>
        <dbReference type="EC" id="3.6.1.7"/>
    </reaction>
</comment>
<gene>
    <name evidence="5" type="ordered locus">Mhun_3068</name>
</gene>
<feature type="active site" evidence="1">
    <location>
        <position position="18"/>
    </location>
</feature>
<evidence type="ECO:0000313" key="6">
    <source>
        <dbReference type="Proteomes" id="UP000001941"/>
    </source>
</evidence>
<dbReference type="InterPro" id="IPR020456">
    <property type="entry name" value="Acylphosphatase"/>
</dbReference>
<evidence type="ECO:0000256" key="2">
    <source>
        <dbReference type="RuleBase" id="RU004168"/>
    </source>
</evidence>
<organism evidence="5 6">
    <name type="scientific">Methanospirillum hungatei JF-1 (strain ATCC 27890 / DSM 864 / NBRC 100397 / JF-1)</name>
    <dbReference type="NCBI Taxonomy" id="323259"/>
    <lineage>
        <taxon>Archaea</taxon>
        <taxon>Methanobacteriati</taxon>
        <taxon>Methanobacteriota</taxon>
        <taxon>Stenosarchaea group</taxon>
        <taxon>Methanomicrobia</taxon>
        <taxon>Methanomicrobiales</taxon>
        <taxon>Methanospirillaceae</taxon>
        <taxon>Methanospirillum</taxon>
    </lineage>
</organism>
<dbReference type="PANTHER" id="PTHR47268:SF4">
    <property type="entry name" value="ACYLPHOSPHATASE"/>
    <property type="match status" value="1"/>
</dbReference>
<name>Q2FRS4_METHJ</name>
<dbReference type="GeneID" id="3922764"/>